<sequence>MTNDNKIKGAAPDQENAPSKCFKQENTKESRILKELSSGRTLNRFEAERLGDHCLHSTIATLRRKGYSFYDQWEHVPTRFKKETRVKRYSYVGMRREQV</sequence>
<proteinExistence type="predicted"/>
<feature type="region of interest" description="Disordered" evidence="1">
    <location>
        <begin position="1"/>
        <end position="26"/>
    </location>
</feature>
<evidence type="ECO:0000313" key="3">
    <source>
        <dbReference type="Proteomes" id="UP000183339"/>
    </source>
</evidence>
<name>A0A1I0GJT3_9PROT</name>
<organism evidence="2 3">
    <name type="scientific">Nitrosospira multiformis</name>
    <dbReference type="NCBI Taxonomy" id="1231"/>
    <lineage>
        <taxon>Bacteria</taxon>
        <taxon>Pseudomonadati</taxon>
        <taxon>Pseudomonadota</taxon>
        <taxon>Betaproteobacteria</taxon>
        <taxon>Nitrosomonadales</taxon>
        <taxon>Nitrosomonadaceae</taxon>
        <taxon>Nitrosospira</taxon>
    </lineage>
</organism>
<protein>
    <submittedName>
        <fullName evidence="2">Helix-turn-helix domain-containing protein</fullName>
    </submittedName>
</protein>
<evidence type="ECO:0000313" key="2">
    <source>
        <dbReference type="EMBL" id="SET70309.1"/>
    </source>
</evidence>
<dbReference type="AlphaFoldDB" id="A0A1I0GJT3"/>
<dbReference type="EMBL" id="FOHI01000013">
    <property type="protein sequence ID" value="SET70309.1"/>
    <property type="molecule type" value="Genomic_DNA"/>
</dbReference>
<gene>
    <name evidence="2" type="ORF">SAMN05216412_11353</name>
</gene>
<dbReference type="Proteomes" id="UP000183339">
    <property type="component" value="Unassembled WGS sequence"/>
</dbReference>
<reference evidence="2 3" key="1">
    <citation type="submission" date="2016-10" db="EMBL/GenBank/DDBJ databases">
        <authorList>
            <person name="de Groot N.N."/>
        </authorList>
    </citation>
    <scope>NUCLEOTIDE SEQUENCE [LARGE SCALE GENOMIC DNA]</scope>
    <source>
        <strain evidence="2 3">Nl7</strain>
    </source>
</reference>
<evidence type="ECO:0000256" key="1">
    <source>
        <dbReference type="SAM" id="MobiDB-lite"/>
    </source>
</evidence>
<accession>A0A1I0GJT3</accession>
<dbReference type="RefSeq" id="WP_218141814.1">
    <property type="nucleotide sequence ID" value="NZ_FOHI01000013.1"/>
</dbReference>